<dbReference type="Pfam" id="PF02463">
    <property type="entry name" value="SMC_N"/>
    <property type="match status" value="1"/>
</dbReference>
<dbReference type="GO" id="GO:0005524">
    <property type="term" value="F:ATP binding"/>
    <property type="evidence" value="ECO:0007669"/>
    <property type="project" value="InterPro"/>
</dbReference>
<evidence type="ECO:0000259" key="6">
    <source>
        <dbReference type="Pfam" id="PF02463"/>
    </source>
</evidence>
<dbReference type="GO" id="GO:0005634">
    <property type="term" value="C:nucleus"/>
    <property type="evidence" value="ECO:0007669"/>
    <property type="project" value="TreeGrafter"/>
</dbReference>
<dbReference type="Gene3D" id="3.40.50.300">
    <property type="entry name" value="P-loop containing nucleotide triphosphate hydrolases"/>
    <property type="match status" value="2"/>
</dbReference>
<dbReference type="Pfam" id="PF06470">
    <property type="entry name" value="SMC_hinge"/>
    <property type="match status" value="1"/>
</dbReference>
<evidence type="ECO:0000259" key="7">
    <source>
        <dbReference type="Pfam" id="PF06470"/>
    </source>
</evidence>
<comment type="similarity">
    <text evidence="1">Belongs to the SMC family. SMC5 subfamily.</text>
</comment>
<protein>
    <recommendedName>
        <fullName evidence="2">Structural maintenance of chromosomes protein 5</fullName>
    </recommendedName>
</protein>
<dbReference type="GO" id="GO:0000724">
    <property type="term" value="P:double-strand break repair via homologous recombination"/>
    <property type="evidence" value="ECO:0007669"/>
    <property type="project" value="TreeGrafter"/>
</dbReference>
<feature type="compositionally biased region" description="Basic and acidic residues" evidence="5">
    <location>
        <begin position="8"/>
        <end position="25"/>
    </location>
</feature>
<sequence length="1116" mass="129669">MSRRSRLKGKEILETESLSRQHSAGEDSLNEDESVLEKGVKRIRLEERLSQEASVASSSRRSSNIEKLSRQKAYEEFQIGSIVRVCLKNFVTYDSVEFFPGPNLNMIIGPNGTGKSTIVCAIALGLGWNTSLLGRAKEISDFVKHGQERASIEIELKNRGRNVVITRMIRKSNNTSQWKLNGQLVTHREISSKVNSLNIQVDNLCQFLPQDKVSEFAQMSPSELLVQTQKAVGEKELIEWHDTLIQLREEEKSLTTSTKADNEQVENLEKRNSVLEKDVTRFREREAILKRIRLYELRIPFARYGVAKHLYDVAKQKRAEAHLEYQNLAKENEPANAKKSELEELVSRTAKEKKRCTESYSTRKRKMEETATKLEQSEATSENIRKDLADLKKKERTRKNRIAQLRTEINELEERTRTPPLGSDDSDIRRKMEDVIRRLRELQPQLKELDDVKRRRLETIRRVDYDTFRAYEWLQQNQEKLNGRVFGPVCMEINIKDMQYADAIENALGSANKTFVCEMEQDYHTITRELCDNRRMRINVFYPRATMDSFPHPISHQQLRSYGFVNYLLDLIEAPPRLQVALCDMSKLHAIPLARNESDINHDVIKSNRAFFKYYAGETSYSVSFSKYGQRFSQVFTNRIKPSRFLTATMNIEEKHELERQLQECQIKLNQFDQSLSDLRKEYGNLQKSIELLQIFVAVKNAINEEKRKNQLALREFEKLKVRLGSKRDQLQRELDQPASMMNEENALRKEFSKIAKKRGQLVIQFKKIMDESMQLFSGRILATLKHMQASADLNALERQTQDRDEALKQAHTKFSEADARFNSAKSEARRLLNEANAGIEGIDTETSRQLQELSQGMTLEELEDAVASERAKADLHYAIDSRVIETYDARKAEIDSIKSRLSIKTSRLAKLTSDIETLREKWEPRLNSLVKEISKEFSNAFDRKYFCIGCAGEVRVSTHEDYDKWGVDILVKFRFVHLDISRNSSQHVQVTDNESVNRDNERLQALTGQRQSGGERSVSTIMYLMALQELSKTPFRVVDEINQGMDPRNERLVHSQMVQTACRPNTSQYFLITPKLLPDLQYHERMKILCIYNGEWQPETMNWRKYIEDKKKSSN</sequence>
<dbReference type="InterPro" id="IPR003395">
    <property type="entry name" value="RecF/RecN/SMC_N"/>
</dbReference>
<feature type="domain" description="RecF/RecN/SMC N-terminal" evidence="6">
    <location>
        <begin position="82"/>
        <end position="1074"/>
    </location>
</feature>
<dbReference type="PANTHER" id="PTHR45916">
    <property type="entry name" value="STRUCTURAL MAINTENANCE OF CHROMOSOMES PROTEIN 5"/>
    <property type="match status" value="1"/>
</dbReference>
<feature type="region of interest" description="Disordered" evidence="5">
    <location>
        <begin position="357"/>
        <end position="381"/>
    </location>
</feature>
<feature type="domain" description="SMC hinge" evidence="7">
    <location>
        <begin position="484"/>
        <end position="582"/>
    </location>
</feature>
<keyword evidence="3 4" id="KW-0175">Coiled coil</keyword>
<name>A0A9N9AQH2_9GLOM</name>
<organism evidence="8 9">
    <name type="scientific">Cetraspora pellucida</name>
    <dbReference type="NCBI Taxonomy" id="1433469"/>
    <lineage>
        <taxon>Eukaryota</taxon>
        <taxon>Fungi</taxon>
        <taxon>Fungi incertae sedis</taxon>
        <taxon>Mucoromycota</taxon>
        <taxon>Glomeromycotina</taxon>
        <taxon>Glomeromycetes</taxon>
        <taxon>Diversisporales</taxon>
        <taxon>Gigasporaceae</taxon>
        <taxon>Cetraspora</taxon>
    </lineage>
</organism>
<dbReference type="GO" id="GO:0030915">
    <property type="term" value="C:Smc5-Smc6 complex"/>
    <property type="evidence" value="ECO:0007669"/>
    <property type="project" value="TreeGrafter"/>
</dbReference>
<dbReference type="SUPFAM" id="SSF52540">
    <property type="entry name" value="P-loop containing nucleoside triphosphate hydrolases"/>
    <property type="match status" value="1"/>
</dbReference>
<reference evidence="8" key="1">
    <citation type="submission" date="2021-06" db="EMBL/GenBank/DDBJ databases">
        <authorList>
            <person name="Kallberg Y."/>
            <person name="Tangrot J."/>
            <person name="Rosling A."/>
        </authorList>
    </citation>
    <scope>NUCLEOTIDE SEQUENCE</scope>
    <source>
        <strain evidence="8">FL966</strain>
    </source>
</reference>
<dbReference type="AlphaFoldDB" id="A0A9N9AQH2"/>
<feature type="coiled-coil region" evidence="4">
    <location>
        <begin position="655"/>
        <end position="734"/>
    </location>
</feature>
<dbReference type="GO" id="GO:0003697">
    <property type="term" value="F:single-stranded DNA binding"/>
    <property type="evidence" value="ECO:0007669"/>
    <property type="project" value="TreeGrafter"/>
</dbReference>
<proteinExistence type="inferred from homology"/>
<evidence type="ECO:0000256" key="4">
    <source>
        <dbReference type="SAM" id="Coils"/>
    </source>
</evidence>
<dbReference type="InterPro" id="IPR010935">
    <property type="entry name" value="SMC_hinge"/>
</dbReference>
<dbReference type="EMBL" id="CAJVQA010002100">
    <property type="protein sequence ID" value="CAG8536515.1"/>
    <property type="molecule type" value="Genomic_DNA"/>
</dbReference>
<evidence type="ECO:0000256" key="1">
    <source>
        <dbReference type="ARBA" id="ARBA00010171"/>
    </source>
</evidence>
<evidence type="ECO:0000313" key="8">
    <source>
        <dbReference type="EMBL" id="CAG8536515.1"/>
    </source>
</evidence>
<gene>
    <name evidence="8" type="ORF">CPELLU_LOCUS4094</name>
</gene>
<evidence type="ECO:0000256" key="5">
    <source>
        <dbReference type="SAM" id="MobiDB-lite"/>
    </source>
</evidence>
<dbReference type="InterPro" id="IPR027417">
    <property type="entry name" value="P-loop_NTPase"/>
</dbReference>
<dbReference type="SUPFAM" id="SSF75553">
    <property type="entry name" value="Smc hinge domain"/>
    <property type="match status" value="1"/>
</dbReference>
<dbReference type="InterPro" id="IPR036277">
    <property type="entry name" value="SMC_hinge_sf"/>
</dbReference>
<keyword evidence="9" id="KW-1185">Reference proteome</keyword>
<dbReference type="PANTHER" id="PTHR45916:SF1">
    <property type="entry name" value="STRUCTURAL MAINTENANCE OF CHROMOSOMES PROTEIN 5"/>
    <property type="match status" value="1"/>
</dbReference>
<feature type="compositionally biased region" description="Basic and acidic residues" evidence="5">
    <location>
        <begin position="366"/>
        <end position="376"/>
    </location>
</feature>
<dbReference type="Proteomes" id="UP000789759">
    <property type="component" value="Unassembled WGS sequence"/>
</dbReference>
<evidence type="ECO:0000313" key="9">
    <source>
        <dbReference type="Proteomes" id="UP000789759"/>
    </source>
</evidence>
<dbReference type="OrthoDB" id="10254973at2759"/>
<comment type="caution">
    <text evidence="8">The sequence shown here is derived from an EMBL/GenBank/DDBJ whole genome shotgun (WGS) entry which is preliminary data.</text>
</comment>
<feature type="region of interest" description="Disordered" evidence="5">
    <location>
        <begin position="1"/>
        <end position="34"/>
    </location>
</feature>
<evidence type="ECO:0000256" key="2">
    <source>
        <dbReference type="ARBA" id="ARBA00018687"/>
    </source>
</evidence>
<dbReference type="GO" id="GO:0051276">
    <property type="term" value="P:chromosome organization"/>
    <property type="evidence" value="ECO:0007669"/>
    <property type="project" value="InterPro"/>
</dbReference>
<dbReference type="Gene3D" id="1.20.1060.20">
    <property type="match status" value="1"/>
</dbReference>
<evidence type="ECO:0000256" key="3">
    <source>
        <dbReference type="ARBA" id="ARBA00023054"/>
    </source>
</evidence>
<accession>A0A9N9AQH2</accession>
<feature type="coiled-coil region" evidence="4">
    <location>
        <begin position="258"/>
        <end position="285"/>
    </location>
</feature>